<keyword evidence="1" id="KW-0812">Transmembrane</keyword>
<evidence type="ECO:0000313" key="2">
    <source>
        <dbReference type="EMBL" id="AKZ58977.1"/>
    </source>
</evidence>
<feature type="transmembrane region" description="Helical" evidence="1">
    <location>
        <begin position="14"/>
        <end position="36"/>
    </location>
</feature>
<dbReference type="EMBL" id="CP012382">
    <property type="protein sequence ID" value="AKZ58977.1"/>
    <property type="molecule type" value="Genomic_DNA"/>
</dbReference>
<accession>A0A0K2B1J3</accession>
<dbReference type="RefSeq" id="WP_159042004.1">
    <property type="nucleotide sequence ID" value="NZ_CP012382.1"/>
</dbReference>
<gene>
    <name evidence="2" type="ORF">SAM23877_5932</name>
</gene>
<dbReference type="KEGG" id="samb:SAM23877_5932"/>
<dbReference type="AlphaFoldDB" id="A0A0K2B1J3"/>
<reference evidence="3" key="1">
    <citation type="journal article" date="2015" name="J. Biotechnol.">
        <title>Complete genome sequence of Streptomyces ambofaciens ATCC 23877, the spiramycin producer.</title>
        <authorList>
            <person name="Thibessard A."/>
            <person name="Haas D."/>
            <person name="Gerbaud C."/>
            <person name="Aigle B."/>
            <person name="Lautru S."/>
            <person name="Pernodet J.L."/>
            <person name="Leblond P."/>
        </authorList>
    </citation>
    <scope>NUCLEOTIDE SEQUENCE [LARGE SCALE GENOMIC DNA]</scope>
    <source>
        <strain evidence="3">ATCC 23877 / 3486 / DSM 40053 / JCM 4204 / NBRC 12836 / NRRL B-2516</strain>
    </source>
</reference>
<protein>
    <submittedName>
        <fullName evidence="2">Uncharacterized protein</fullName>
    </submittedName>
</protein>
<name>A0A0K2B1J3_STRA7</name>
<evidence type="ECO:0000256" key="1">
    <source>
        <dbReference type="SAM" id="Phobius"/>
    </source>
</evidence>
<evidence type="ECO:0000313" key="3">
    <source>
        <dbReference type="Proteomes" id="UP000061018"/>
    </source>
</evidence>
<sequence>MNTLAGDWWESGSWWQLVVTITASIAVGILGAWAALRSSNPKRQLTWRVRSNTPLMSVPGNPQGSELAVTFFGAPLASPRIVELVIANSGRRDITAAMFHDAQPLRFDFGAPVCTILDVTTSPAGSIRPTFDTAGWHIVGDDTSGECWVDVLPTLLSKGQEVVLSVLVDGDEKPVDLVRFPLVDVAPVSEAPGERSRALAEALSRTSIYLGPIRIRVRSDRP</sequence>
<organism evidence="2 3">
    <name type="scientific">Streptomyces ambofaciens (strain ATCC 23877 / 3486 / DSM 40053 / JCM 4204 / NBRC 12836 / NRRL B-2516)</name>
    <dbReference type="NCBI Taxonomy" id="278992"/>
    <lineage>
        <taxon>Bacteria</taxon>
        <taxon>Bacillati</taxon>
        <taxon>Actinomycetota</taxon>
        <taxon>Actinomycetes</taxon>
        <taxon>Kitasatosporales</taxon>
        <taxon>Streptomycetaceae</taxon>
        <taxon>Streptomyces</taxon>
    </lineage>
</organism>
<dbReference type="Proteomes" id="UP000061018">
    <property type="component" value="Chromosome"/>
</dbReference>
<keyword evidence="1" id="KW-1133">Transmembrane helix</keyword>
<proteinExistence type="predicted"/>
<keyword evidence="1" id="KW-0472">Membrane</keyword>